<dbReference type="GO" id="GO:0022857">
    <property type="term" value="F:transmembrane transporter activity"/>
    <property type="evidence" value="ECO:0007669"/>
    <property type="project" value="TreeGrafter"/>
</dbReference>
<dbReference type="PRINTS" id="PR00926">
    <property type="entry name" value="MITOCARRIER"/>
</dbReference>
<keyword evidence="13" id="KW-1185">Reference proteome</keyword>
<gene>
    <name evidence="12" type="ORF">PICMEDRAFT_71256</name>
</gene>
<evidence type="ECO:0000256" key="4">
    <source>
        <dbReference type="ARBA" id="ARBA00022692"/>
    </source>
</evidence>
<sequence length="351" mass="39107">MSEEERRNMGSEESSRPIPGITGDIVYKNPLFTMPAILEPYKVGILSYASSMLSTTAGFPLDSIKTRMQTHSYTSALDCFSTTIKTEGVRGLFRGIVAPLISTSMSRSMTVSIYTDAKPYVASVMPEMQLDYISDPETQRFVRNFPVSFISGIISGSIISLFACPFELTKIFQQIVVVVNRDTKVNLSSETLPTKVFDVAGNIVKYEGWSGLYSGYRYHIIRDAFSAGLFYSVYETVKLQLQLKNKESDYFSEEVKARVDALCVPVSGAAAGCLAWATIYPLDTMKSRYQRDVLGNIIRVKMGLPKLDIAPGKLKIPTREMYKGFGPSVTRSICVTMIFFSAFEYLMKNIA</sequence>
<dbReference type="Pfam" id="PF00153">
    <property type="entry name" value="Mito_carr"/>
    <property type="match status" value="2"/>
</dbReference>
<organism evidence="12 13">
    <name type="scientific">Pichia membranifaciens NRRL Y-2026</name>
    <dbReference type="NCBI Taxonomy" id="763406"/>
    <lineage>
        <taxon>Eukaryota</taxon>
        <taxon>Fungi</taxon>
        <taxon>Dikarya</taxon>
        <taxon>Ascomycota</taxon>
        <taxon>Saccharomycotina</taxon>
        <taxon>Pichiomycetes</taxon>
        <taxon>Pichiales</taxon>
        <taxon>Pichiaceae</taxon>
        <taxon>Pichia</taxon>
    </lineage>
</organism>
<evidence type="ECO:0008006" key="14">
    <source>
        <dbReference type="Google" id="ProtNLM"/>
    </source>
</evidence>
<evidence type="ECO:0000256" key="10">
    <source>
        <dbReference type="PROSITE-ProRule" id="PRU00282"/>
    </source>
</evidence>
<evidence type="ECO:0000313" key="12">
    <source>
        <dbReference type="EMBL" id="ODQ47145.1"/>
    </source>
</evidence>
<dbReference type="PANTHER" id="PTHR45624:SF9">
    <property type="entry name" value="CARRIER PROTEIN, PUTATIVE (AFU_ORTHOLOGUE AFUA_4G06390)-RELATED"/>
    <property type="match status" value="1"/>
</dbReference>
<keyword evidence="8" id="KW-0496">Mitochondrion</keyword>
<dbReference type="InterPro" id="IPR050567">
    <property type="entry name" value="Mitochondrial_Carrier"/>
</dbReference>
<accession>A0A1E3NLX3</accession>
<dbReference type="EMBL" id="KV454002">
    <property type="protein sequence ID" value="ODQ47145.1"/>
    <property type="molecule type" value="Genomic_DNA"/>
</dbReference>
<dbReference type="InterPro" id="IPR018108">
    <property type="entry name" value="MCP_transmembrane"/>
</dbReference>
<dbReference type="Proteomes" id="UP000094455">
    <property type="component" value="Unassembled WGS sequence"/>
</dbReference>
<protein>
    <recommendedName>
        <fullName evidence="14">Mitochondrial carrier protein</fullName>
    </recommendedName>
</protein>
<feature type="repeat" description="Solcar" evidence="10">
    <location>
        <begin position="38"/>
        <end position="120"/>
    </location>
</feature>
<evidence type="ECO:0000256" key="7">
    <source>
        <dbReference type="ARBA" id="ARBA00022989"/>
    </source>
</evidence>
<dbReference type="SUPFAM" id="SSF103506">
    <property type="entry name" value="Mitochondrial carrier"/>
    <property type="match status" value="1"/>
</dbReference>
<evidence type="ECO:0000256" key="2">
    <source>
        <dbReference type="ARBA" id="ARBA00006375"/>
    </source>
</evidence>
<evidence type="ECO:0000313" key="13">
    <source>
        <dbReference type="Proteomes" id="UP000094455"/>
    </source>
</evidence>
<name>A0A1E3NLX3_9ASCO</name>
<keyword evidence="3 11" id="KW-0813">Transport</keyword>
<evidence type="ECO:0000256" key="1">
    <source>
        <dbReference type="ARBA" id="ARBA00004448"/>
    </source>
</evidence>
<comment type="similarity">
    <text evidence="2 11">Belongs to the mitochondrial carrier (TC 2.A.29) family.</text>
</comment>
<keyword evidence="4 10" id="KW-0812">Transmembrane</keyword>
<dbReference type="STRING" id="763406.A0A1E3NLX3"/>
<reference evidence="12 13" key="1">
    <citation type="journal article" date="2016" name="Proc. Natl. Acad. Sci. U.S.A.">
        <title>Comparative genomics of biotechnologically important yeasts.</title>
        <authorList>
            <person name="Riley R."/>
            <person name="Haridas S."/>
            <person name="Wolfe K.H."/>
            <person name="Lopes M.R."/>
            <person name="Hittinger C.T."/>
            <person name="Goeker M."/>
            <person name="Salamov A.A."/>
            <person name="Wisecaver J.H."/>
            <person name="Long T.M."/>
            <person name="Calvey C.H."/>
            <person name="Aerts A.L."/>
            <person name="Barry K.W."/>
            <person name="Choi C."/>
            <person name="Clum A."/>
            <person name="Coughlan A.Y."/>
            <person name="Deshpande S."/>
            <person name="Douglass A.P."/>
            <person name="Hanson S.J."/>
            <person name="Klenk H.-P."/>
            <person name="LaButti K.M."/>
            <person name="Lapidus A."/>
            <person name="Lindquist E.A."/>
            <person name="Lipzen A.M."/>
            <person name="Meier-Kolthoff J.P."/>
            <person name="Ohm R.A."/>
            <person name="Otillar R.P."/>
            <person name="Pangilinan J.L."/>
            <person name="Peng Y."/>
            <person name="Rokas A."/>
            <person name="Rosa C.A."/>
            <person name="Scheuner C."/>
            <person name="Sibirny A.A."/>
            <person name="Slot J.C."/>
            <person name="Stielow J.B."/>
            <person name="Sun H."/>
            <person name="Kurtzman C.P."/>
            <person name="Blackwell M."/>
            <person name="Grigoriev I.V."/>
            <person name="Jeffries T.W."/>
        </authorList>
    </citation>
    <scope>NUCLEOTIDE SEQUENCE [LARGE SCALE GENOMIC DNA]</scope>
    <source>
        <strain evidence="12 13">NRRL Y-2026</strain>
    </source>
</reference>
<dbReference type="PANTHER" id="PTHR45624">
    <property type="entry name" value="MITOCHONDRIAL BASIC AMINO ACIDS TRANSPORTER-RELATED"/>
    <property type="match status" value="1"/>
</dbReference>
<feature type="repeat" description="Solcar" evidence="10">
    <location>
        <begin position="143"/>
        <end position="240"/>
    </location>
</feature>
<dbReference type="InterPro" id="IPR002067">
    <property type="entry name" value="MCP"/>
</dbReference>
<dbReference type="GeneID" id="30180561"/>
<comment type="subcellular location">
    <subcellularLocation>
        <location evidence="1">Mitochondrion inner membrane</location>
        <topology evidence="1">Multi-pass membrane protein</topology>
    </subcellularLocation>
</comment>
<dbReference type="GO" id="GO:0005743">
    <property type="term" value="C:mitochondrial inner membrane"/>
    <property type="evidence" value="ECO:0007669"/>
    <property type="project" value="UniProtKB-SubCell"/>
</dbReference>
<dbReference type="OrthoDB" id="2382881at2759"/>
<keyword evidence="7" id="KW-1133">Transmembrane helix</keyword>
<evidence type="ECO:0000256" key="6">
    <source>
        <dbReference type="ARBA" id="ARBA00022792"/>
    </source>
</evidence>
<evidence type="ECO:0000256" key="8">
    <source>
        <dbReference type="ARBA" id="ARBA00023128"/>
    </source>
</evidence>
<evidence type="ECO:0000256" key="11">
    <source>
        <dbReference type="RuleBase" id="RU000488"/>
    </source>
</evidence>
<dbReference type="RefSeq" id="XP_019018258.1">
    <property type="nucleotide sequence ID" value="XM_019163874.1"/>
</dbReference>
<feature type="repeat" description="Solcar" evidence="10">
    <location>
        <begin position="259"/>
        <end position="349"/>
    </location>
</feature>
<dbReference type="InterPro" id="IPR023395">
    <property type="entry name" value="MCP_dom_sf"/>
</dbReference>
<keyword evidence="6" id="KW-0999">Mitochondrion inner membrane</keyword>
<evidence type="ECO:0000256" key="9">
    <source>
        <dbReference type="ARBA" id="ARBA00023136"/>
    </source>
</evidence>
<dbReference type="AlphaFoldDB" id="A0A1E3NLX3"/>
<keyword evidence="9 10" id="KW-0472">Membrane</keyword>
<dbReference type="PROSITE" id="PS50920">
    <property type="entry name" value="SOLCAR"/>
    <property type="match status" value="3"/>
</dbReference>
<keyword evidence="5" id="KW-0677">Repeat</keyword>
<evidence type="ECO:0000256" key="3">
    <source>
        <dbReference type="ARBA" id="ARBA00022448"/>
    </source>
</evidence>
<proteinExistence type="inferred from homology"/>
<evidence type="ECO:0000256" key="5">
    <source>
        <dbReference type="ARBA" id="ARBA00022737"/>
    </source>
</evidence>
<dbReference type="Gene3D" id="1.50.40.10">
    <property type="entry name" value="Mitochondrial carrier domain"/>
    <property type="match status" value="1"/>
</dbReference>